<reference evidence="10 11" key="1">
    <citation type="submission" date="2020-08" db="EMBL/GenBank/DDBJ databases">
        <title>Genomic Encyclopedia of Type Strains, Phase IV (KMG-IV): sequencing the most valuable type-strain genomes for metagenomic binning, comparative biology and taxonomic classification.</title>
        <authorList>
            <person name="Goeker M."/>
        </authorList>
    </citation>
    <scope>NUCLEOTIDE SEQUENCE [LARGE SCALE GENOMIC DNA]</scope>
    <source>
        <strain evidence="10 11">DSM 25966</strain>
    </source>
</reference>
<proteinExistence type="inferred from homology"/>
<evidence type="ECO:0000256" key="8">
    <source>
        <dbReference type="PIRSR" id="PIRSR000232-1"/>
    </source>
</evidence>
<feature type="binding site" description="in other chain" evidence="8">
    <location>
        <begin position="136"/>
        <end position="138"/>
    </location>
    <ligand>
        <name>FMN</name>
        <dbReference type="ChEBI" id="CHEBI:58210"/>
        <note>ligand shared between dimeric partners</note>
    </ligand>
</feature>
<keyword evidence="6 7" id="KW-0520">NAD</keyword>
<dbReference type="Gene3D" id="3.40.109.10">
    <property type="entry name" value="NADH Oxidase"/>
    <property type="match status" value="1"/>
</dbReference>
<evidence type="ECO:0000256" key="2">
    <source>
        <dbReference type="ARBA" id="ARBA00022630"/>
    </source>
</evidence>
<dbReference type="PANTHER" id="PTHR43821">
    <property type="entry name" value="NAD(P)H NITROREDUCTASE YDJA-RELATED"/>
    <property type="match status" value="1"/>
</dbReference>
<evidence type="ECO:0000313" key="10">
    <source>
        <dbReference type="EMBL" id="MBB3932703.1"/>
    </source>
</evidence>
<evidence type="ECO:0000256" key="4">
    <source>
        <dbReference type="ARBA" id="ARBA00022857"/>
    </source>
</evidence>
<evidence type="ECO:0000256" key="3">
    <source>
        <dbReference type="ARBA" id="ARBA00022643"/>
    </source>
</evidence>
<evidence type="ECO:0000256" key="7">
    <source>
        <dbReference type="PIRNR" id="PIRNR000232"/>
    </source>
</evidence>
<evidence type="ECO:0000256" key="6">
    <source>
        <dbReference type="ARBA" id="ARBA00023027"/>
    </source>
</evidence>
<feature type="binding site" evidence="8">
    <location>
        <position position="42"/>
    </location>
    <ligand>
        <name>FMN</name>
        <dbReference type="ChEBI" id="CHEBI:58210"/>
        <note>ligand shared between dimeric partners</note>
    </ligand>
</feature>
<evidence type="ECO:0000256" key="1">
    <source>
        <dbReference type="ARBA" id="ARBA00007118"/>
    </source>
</evidence>
<dbReference type="EMBL" id="JACIDS010000005">
    <property type="protein sequence ID" value="MBB3932703.1"/>
    <property type="molecule type" value="Genomic_DNA"/>
</dbReference>
<dbReference type="GO" id="GO:0016491">
    <property type="term" value="F:oxidoreductase activity"/>
    <property type="evidence" value="ECO:0007669"/>
    <property type="project" value="UniProtKB-UniRule"/>
</dbReference>
<keyword evidence="2 7" id="KW-0285">Flavoprotein</keyword>
<dbReference type="Pfam" id="PF00881">
    <property type="entry name" value="Nitroreductase"/>
    <property type="match status" value="1"/>
</dbReference>
<keyword evidence="5 7" id="KW-0560">Oxidoreductase</keyword>
<dbReference type="EC" id="1.-.-.-" evidence="7"/>
<evidence type="ECO:0000313" key="11">
    <source>
        <dbReference type="Proteomes" id="UP000553963"/>
    </source>
</evidence>
<dbReference type="RefSeq" id="WP_183400378.1">
    <property type="nucleotide sequence ID" value="NZ_JACIDS010000005.1"/>
</dbReference>
<organism evidence="10 11">
    <name type="scientific">Kaistia hirudinis</name>
    <dbReference type="NCBI Taxonomy" id="1293440"/>
    <lineage>
        <taxon>Bacteria</taxon>
        <taxon>Pseudomonadati</taxon>
        <taxon>Pseudomonadota</taxon>
        <taxon>Alphaproteobacteria</taxon>
        <taxon>Hyphomicrobiales</taxon>
        <taxon>Kaistiaceae</taxon>
        <taxon>Kaistia</taxon>
    </lineage>
</organism>
<dbReference type="InterPro" id="IPR029479">
    <property type="entry name" value="Nitroreductase"/>
</dbReference>
<feature type="binding site" evidence="8">
    <location>
        <position position="38"/>
    </location>
    <ligand>
        <name>FMN</name>
        <dbReference type="ChEBI" id="CHEBI:58210"/>
        <note>ligand shared between dimeric partners</note>
    </ligand>
</feature>
<dbReference type="CDD" id="cd02135">
    <property type="entry name" value="YdjA-like"/>
    <property type="match status" value="1"/>
</dbReference>
<keyword evidence="4 7" id="KW-0521">NADP</keyword>
<evidence type="ECO:0000259" key="9">
    <source>
        <dbReference type="Pfam" id="PF00881"/>
    </source>
</evidence>
<dbReference type="Proteomes" id="UP000553963">
    <property type="component" value="Unassembled WGS sequence"/>
</dbReference>
<dbReference type="AlphaFoldDB" id="A0A840ATZ4"/>
<evidence type="ECO:0000256" key="5">
    <source>
        <dbReference type="ARBA" id="ARBA00023002"/>
    </source>
</evidence>
<feature type="domain" description="Nitroreductase" evidence="9">
    <location>
        <begin position="21"/>
        <end position="166"/>
    </location>
</feature>
<comment type="caution">
    <text evidence="10">The sequence shown here is derived from an EMBL/GenBank/DDBJ whole genome shotgun (WGS) entry which is preliminary data.</text>
</comment>
<sequence>MTDTLTLLKTRRSIPSSNIVEPGPTDAQIEDLLTIASRVPDHGKLAPWRFILFRGEARAAAGEATAALFARKRPDADPKAIDFERTRFTRSPLVVAVVSRAAPHVKIPEWEQLMSAGAAAMNLVVAANAMGFVAQWLTEWVTYDEEARALLGLKPEERLVGLVYIGTPNTAPFERPRPALADIVTDWTPPAA</sequence>
<dbReference type="PANTHER" id="PTHR43821:SF1">
    <property type="entry name" value="NAD(P)H NITROREDUCTASE YDJA-RELATED"/>
    <property type="match status" value="1"/>
</dbReference>
<keyword evidence="3 7" id="KW-0288">FMN</keyword>
<name>A0A840ATZ4_9HYPH</name>
<dbReference type="InterPro" id="IPR000415">
    <property type="entry name" value="Nitroreductase-like"/>
</dbReference>
<dbReference type="PIRSF" id="PIRSF000232">
    <property type="entry name" value="YdjA"/>
    <property type="match status" value="1"/>
</dbReference>
<gene>
    <name evidence="10" type="ORF">GGR25_003767</name>
</gene>
<dbReference type="SUPFAM" id="SSF55469">
    <property type="entry name" value="FMN-dependent nitroreductase-like"/>
    <property type="match status" value="1"/>
</dbReference>
<comment type="similarity">
    <text evidence="1 7">Belongs to the nitroreductase family.</text>
</comment>
<dbReference type="InterPro" id="IPR052530">
    <property type="entry name" value="NAD(P)H_nitroreductase"/>
</dbReference>
<dbReference type="InterPro" id="IPR026021">
    <property type="entry name" value="YdjA-like"/>
</dbReference>
<accession>A0A840ATZ4</accession>
<protein>
    <recommendedName>
        <fullName evidence="7">Putative NAD(P)H nitroreductase</fullName>
        <ecNumber evidence="7">1.-.-.-</ecNumber>
    </recommendedName>
</protein>
<keyword evidence="11" id="KW-1185">Reference proteome</keyword>
<feature type="binding site" description="in other chain" evidence="8">
    <location>
        <begin position="11"/>
        <end position="13"/>
    </location>
    <ligand>
        <name>FMN</name>
        <dbReference type="ChEBI" id="CHEBI:58210"/>
        <note>ligand shared between dimeric partners</note>
    </ligand>
</feature>
<comment type="cofactor">
    <cofactor evidence="8">
        <name>FMN</name>
        <dbReference type="ChEBI" id="CHEBI:58210"/>
    </cofactor>
    <text evidence="8">Binds 1 FMN per subunit.</text>
</comment>